<accession>A0ABX6MBX8</accession>
<keyword evidence="2" id="KW-1185">Reference proteome</keyword>
<gene>
    <name evidence="1" type="ORF">HH213_18040</name>
</gene>
<reference evidence="1 2" key="1">
    <citation type="submission" date="2020-04" db="EMBL/GenBank/DDBJ databases">
        <title>Genome sequencing of novel species.</title>
        <authorList>
            <person name="Heo J."/>
            <person name="Kim S.-J."/>
            <person name="Kim J.-S."/>
            <person name="Hong S.-B."/>
            <person name="Kwon S.-W."/>
        </authorList>
    </citation>
    <scope>NUCLEOTIDE SEQUENCE [LARGE SCALE GENOMIC DNA]</scope>
    <source>
        <strain evidence="1 2">AF9R3</strain>
    </source>
</reference>
<dbReference type="EMBL" id="CP051684">
    <property type="protein sequence ID" value="QJD91824.1"/>
    <property type="molecule type" value="Genomic_DNA"/>
</dbReference>
<evidence type="ECO:0000313" key="1">
    <source>
        <dbReference type="EMBL" id="QJD91824.1"/>
    </source>
</evidence>
<dbReference type="SUPFAM" id="SSF143100">
    <property type="entry name" value="TTHA1013/TTHA0281-like"/>
    <property type="match status" value="1"/>
</dbReference>
<dbReference type="RefSeq" id="WP_169113141.1">
    <property type="nucleotide sequence ID" value="NZ_CP051684.1"/>
</dbReference>
<sequence>MKYPAHFEPAEEGGFVITFRDIPEAITQAEDEAEAAAEAASALISAMDFYFEDRRAVPPPSPALQGERLISLPASAACKILLLNEMVAQKVGPSELARRMGTSPQVVNRLVDLHHPTKIDTVEEALESLGKQLELVAA</sequence>
<dbReference type="Gene3D" id="3.30.160.250">
    <property type="match status" value="1"/>
</dbReference>
<proteinExistence type="predicted"/>
<protein>
    <submittedName>
        <fullName evidence="1">Type II toxin-antitoxin system HicB family antitoxin</fullName>
    </submittedName>
</protein>
<dbReference type="InterPro" id="IPR035069">
    <property type="entry name" value="TTHA1013/TTHA0281-like"/>
</dbReference>
<dbReference type="Proteomes" id="UP000503117">
    <property type="component" value="Chromosome"/>
</dbReference>
<evidence type="ECO:0000313" key="2">
    <source>
        <dbReference type="Proteomes" id="UP000503117"/>
    </source>
</evidence>
<organism evidence="1 2">
    <name type="scientific">Duganella dendranthematis</name>
    <dbReference type="NCBI Taxonomy" id="2728021"/>
    <lineage>
        <taxon>Bacteria</taxon>
        <taxon>Pseudomonadati</taxon>
        <taxon>Pseudomonadota</taxon>
        <taxon>Betaproteobacteria</taxon>
        <taxon>Burkholderiales</taxon>
        <taxon>Oxalobacteraceae</taxon>
        <taxon>Telluria group</taxon>
        <taxon>Duganella</taxon>
    </lineage>
</organism>
<name>A0ABX6MBX8_9BURK</name>